<feature type="DNA-binding region" description="OmpR/PhoB-type" evidence="10">
    <location>
        <begin position="152"/>
        <end position="251"/>
    </location>
</feature>
<sequence length="256" mass="28466">MITQQISNNPGAEYTPSTRAGPPTILIVDDDAGMRAALLKVLRANGFHCLSAANGYVMLDVLADHPVDLILLDVMMPGISGFDLCRNLRQVDRNATPVIMISARGDESDKVTGLELGADDYIAKPFGDRELLARVRAMLRRGHVAPAPAVRLRELRFGAWRVDLPQRQLFAPSGARVELSGAEYDLLVTLLENPQRVIGREPLLEMSRSRLGNASDRTIDVLVCRLRRKLGDEERREIIRTVRGIGYIFTAEVERR</sequence>
<dbReference type="Gene3D" id="6.10.250.690">
    <property type="match status" value="1"/>
</dbReference>
<dbReference type="EMBL" id="JAATIT010000004">
    <property type="protein sequence ID" value="NJB90813.1"/>
    <property type="molecule type" value="Genomic_DNA"/>
</dbReference>
<dbReference type="SMART" id="SM00862">
    <property type="entry name" value="Trans_reg_C"/>
    <property type="match status" value="1"/>
</dbReference>
<dbReference type="SUPFAM" id="SSF46894">
    <property type="entry name" value="C-terminal effector domain of the bipartite response regulators"/>
    <property type="match status" value="1"/>
</dbReference>
<reference evidence="14 15" key="1">
    <citation type="submission" date="2020-03" db="EMBL/GenBank/DDBJ databases">
        <title>Genomic Encyclopedia of Type Strains, Phase IV (KMG-IV): sequencing the most valuable type-strain genomes for metagenomic binning, comparative biology and taxonomic classification.</title>
        <authorList>
            <person name="Goeker M."/>
        </authorList>
    </citation>
    <scope>NUCLEOTIDE SEQUENCE [LARGE SCALE GENOMIC DNA]</scope>
    <source>
        <strain evidence="14 15">DSM 25229</strain>
    </source>
</reference>
<dbReference type="Pfam" id="PF00072">
    <property type="entry name" value="Response_reg"/>
    <property type="match status" value="1"/>
</dbReference>
<dbReference type="CDD" id="cd17574">
    <property type="entry name" value="REC_OmpR"/>
    <property type="match status" value="1"/>
</dbReference>
<dbReference type="PANTHER" id="PTHR48111:SF4">
    <property type="entry name" value="DNA-BINDING DUAL TRANSCRIPTIONAL REGULATOR OMPR"/>
    <property type="match status" value="1"/>
</dbReference>
<organism evidence="14 15">
    <name type="scientific">Sphingopyxis italica</name>
    <dbReference type="NCBI Taxonomy" id="1129133"/>
    <lineage>
        <taxon>Bacteria</taxon>
        <taxon>Pseudomonadati</taxon>
        <taxon>Pseudomonadota</taxon>
        <taxon>Alphaproteobacteria</taxon>
        <taxon>Sphingomonadales</taxon>
        <taxon>Sphingomonadaceae</taxon>
        <taxon>Sphingopyxis</taxon>
    </lineage>
</organism>
<comment type="subcellular location">
    <subcellularLocation>
        <location evidence="1">Cytoplasm</location>
    </subcellularLocation>
</comment>
<keyword evidence="2" id="KW-0963">Cytoplasm</keyword>
<dbReference type="CDD" id="cd00383">
    <property type="entry name" value="trans_reg_C"/>
    <property type="match status" value="1"/>
</dbReference>
<evidence type="ECO:0000256" key="1">
    <source>
        <dbReference type="ARBA" id="ARBA00004496"/>
    </source>
</evidence>
<dbReference type="SUPFAM" id="SSF52172">
    <property type="entry name" value="CheY-like"/>
    <property type="match status" value="1"/>
</dbReference>
<evidence type="ECO:0000256" key="2">
    <source>
        <dbReference type="ARBA" id="ARBA00022490"/>
    </source>
</evidence>
<evidence type="ECO:0000256" key="3">
    <source>
        <dbReference type="ARBA" id="ARBA00022553"/>
    </source>
</evidence>
<keyword evidence="4" id="KW-0902">Two-component regulatory system</keyword>
<proteinExistence type="predicted"/>
<keyword evidence="15" id="KW-1185">Reference proteome</keyword>
<dbReference type="Gene3D" id="1.10.10.10">
    <property type="entry name" value="Winged helix-like DNA-binding domain superfamily/Winged helix DNA-binding domain"/>
    <property type="match status" value="1"/>
</dbReference>
<dbReference type="InterPro" id="IPR001867">
    <property type="entry name" value="OmpR/PhoB-type_DNA-bd"/>
</dbReference>
<protein>
    <recommendedName>
        <fullName evidence="8">Regulatory protein VirG</fullName>
    </recommendedName>
</protein>
<dbReference type="FunFam" id="1.10.10.10:FF:000099">
    <property type="entry name" value="Two-component system response regulator TorR"/>
    <property type="match status" value="1"/>
</dbReference>
<evidence type="ECO:0000313" key="14">
    <source>
        <dbReference type="EMBL" id="NJB90813.1"/>
    </source>
</evidence>
<evidence type="ECO:0000259" key="12">
    <source>
        <dbReference type="PROSITE" id="PS50110"/>
    </source>
</evidence>
<evidence type="ECO:0000256" key="4">
    <source>
        <dbReference type="ARBA" id="ARBA00023012"/>
    </source>
</evidence>
<dbReference type="SMART" id="SM00448">
    <property type="entry name" value="REC"/>
    <property type="match status" value="1"/>
</dbReference>
<evidence type="ECO:0000256" key="7">
    <source>
        <dbReference type="ARBA" id="ARBA00023163"/>
    </source>
</evidence>
<name>A0A7X6BAS1_9SPHN</name>
<accession>A0A7X6BAS1</accession>
<dbReference type="InterPro" id="IPR039420">
    <property type="entry name" value="WalR-like"/>
</dbReference>
<feature type="compositionally biased region" description="Polar residues" evidence="11">
    <location>
        <begin position="1"/>
        <end position="18"/>
    </location>
</feature>
<keyword evidence="6 10" id="KW-0238">DNA-binding</keyword>
<keyword evidence="5" id="KW-0805">Transcription regulation</keyword>
<dbReference type="PROSITE" id="PS50110">
    <property type="entry name" value="RESPONSE_REGULATORY"/>
    <property type="match status" value="1"/>
</dbReference>
<dbReference type="Pfam" id="PF00486">
    <property type="entry name" value="Trans_reg_C"/>
    <property type="match status" value="1"/>
</dbReference>
<dbReference type="GO" id="GO:0000976">
    <property type="term" value="F:transcription cis-regulatory region binding"/>
    <property type="evidence" value="ECO:0007669"/>
    <property type="project" value="TreeGrafter"/>
</dbReference>
<dbReference type="Gene3D" id="3.40.50.2300">
    <property type="match status" value="1"/>
</dbReference>
<feature type="domain" description="Response regulatory" evidence="12">
    <location>
        <begin position="24"/>
        <end position="139"/>
    </location>
</feature>
<feature type="modified residue" description="4-aspartylphosphate" evidence="9">
    <location>
        <position position="73"/>
    </location>
</feature>
<dbReference type="AlphaFoldDB" id="A0A7X6BAS1"/>
<evidence type="ECO:0000256" key="9">
    <source>
        <dbReference type="PROSITE-ProRule" id="PRU00169"/>
    </source>
</evidence>
<keyword evidence="7" id="KW-0804">Transcription</keyword>
<evidence type="ECO:0000313" key="15">
    <source>
        <dbReference type="Proteomes" id="UP000535078"/>
    </source>
</evidence>
<dbReference type="InterPro" id="IPR011006">
    <property type="entry name" value="CheY-like_superfamily"/>
</dbReference>
<evidence type="ECO:0000256" key="11">
    <source>
        <dbReference type="SAM" id="MobiDB-lite"/>
    </source>
</evidence>
<dbReference type="GO" id="GO:0032993">
    <property type="term" value="C:protein-DNA complex"/>
    <property type="evidence" value="ECO:0007669"/>
    <property type="project" value="TreeGrafter"/>
</dbReference>
<dbReference type="PROSITE" id="PS51755">
    <property type="entry name" value="OMPR_PHOB"/>
    <property type="match status" value="1"/>
</dbReference>
<dbReference type="InterPro" id="IPR016032">
    <property type="entry name" value="Sig_transdc_resp-reg_C-effctor"/>
</dbReference>
<dbReference type="InterPro" id="IPR036388">
    <property type="entry name" value="WH-like_DNA-bd_sf"/>
</dbReference>
<evidence type="ECO:0000256" key="10">
    <source>
        <dbReference type="PROSITE-ProRule" id="PRU01091"/>
    </source>
</evidence>
<dbReference type="Proteomes" id="UP000535078">
    <property type="component" value="Unassembled WGS sequence"/>
</dbReference>
<evidence type="ECO:0000259" key="13">
    <source>
        <dbReference type="PROSITE" id="PS51755"/>
    </source>
</evidence>
<gene>
    <name evidence="14" type="ORF">GGR90_003015</name>
</gene>
<feature type="region of interest" description="Disordered" evidence="11">
    <location>
        <begin position="1"/>
        <end position="20"/>
    </location>
</feature>
<dbReference type="GO" id="GO:0005829">
    <property type="term" value="C:cytosol"/>
    <property type="evidence" value="ECO:0007669"/>
    <property type="project" value="TreeGrafter"/>
</dbReference>
<evidence type="ECO:0000256" key="6">
    <source>
        <dbReference type="ARBA" id="ARBA00023125"/>
    </source>
</evidence>
<dbReference type="PANTHER" id="PTHR48111">
    <property type="entry name" value="REGULATOR OF RPOS"/>
    <property type="match status" value="1"/>
</dbReference>
<keyword evidence="3 9" id="KW-0597">Phosphoprotein</keyword>
<dbReference type="RefSeq" id="WP_167922205.1">
    <property type="nucleotide sequence ID" value="NZ_JAATIT010000004.1"/>
</dbReference>
<comment type="caution">
    <text evidence="14">The sequence shown here is derived from an EMBL/GenBank/DDBJ whole genome shotgun (WGS) entry which is preliminary data.</text>
</comment>
<dbReference type="GO" id="GO:0000156">
    <property type="term" value="F:phosphorelay response regulator activity"/>
    <property type="evidence" value="ECO:0007669"/>
    <property type="project" value="TreeGrafter"/>
</dbReference>
<feature type="domain" description="OmpR/PhoB-type" evidence="13">
    <location>
        <begin position="152"/>
        <end position="251"/>
    </location>
</feature>
<evidence type="ECO:0000256" key="8">
    <source>
        <dbReference type="ARBA" id="ARBA00067337"/>
    </source>
</evidence>
<dbReference type="GO" id="GO:0006355">
    <property type="term" value="P:regulation of DNA-templated transcription"/>
    <property type="evidence" value="ECO:0007669"/>
    <property type="project" value="InterPro"/>
</dbReference>
<dbReference type="InterPro" id="IPR001789">
    <property type="entry name" value="Sig_transdc_resp-reg_receiver"/>
</dbReference>
<evidence type="ECO:0000256" key="5">
    <source>
        <dbReference type="ARBA" id="ARBA00023015"/>
    </source>
</evidence>